<dbReference type="VEuPathDB" id="VectorBase:GPPI035312"/>
<proteinExistence type="predicted"/>
<keyword evidence="2" id="KW-1185">Reference proteome</keyword>
<sequence>MDSAIVPVYPFSTQPDIVKTGAGYAESNFDAHDKPLIQMKSLTRGLIPSRPIPPAALILSTNFKLYNRLAALFDKTLSKT</sequence>
<evidence type="ECO:0000313" key="2">
    <source>
        <dbReference type="Proteomes" id="UP000092460"/>
    </source>
</evidence>
<name>A0A1B0BN62_9MUSC</name>
<protein>
    <submittedName>
        <fullName evidence="1">Uncharacterized protein</fullName>
    </submittedName>
</protein>
<reference evidence="1" key="2">
    <citation type="submission" date="2020-05" db="UniProtKB">
        <authorList>
            <consortium name="EnsemblMetazoa"/>
        </authorList>
    </citation>
    <scope>IDENTIFICATION</scope>
    <source>
        <strain evidence="1">IAEA</strain>
    </source>
</reference>
<dbReference type="AlphaFoldDB" id="A0A1B0BN62"/>
<dbReference type="Proteomes" id="UP000092460">
    <property type="component" value="Unassembled WGS sequence"/>
</dbReference>
<reference evidence="2" key="1">
    <citation type="submission" date="2015-01" db="EMBL/GenBank/DDBJ databases">
        <authorList>
            <person name="Aksoy S."/>
            <person name="Warren W."/>
            <person name="Wilson R.K."/>
        </authorList>
    </citation>
    <scope>NUCLEOTIDE SEQUENCE [LARGE SCALE GENOMIC DNA]</scope>
    <source>
        <strain evidence="2">IAEA</strain>
    </source>
</reference>
<evidence type="ECO:0000313" key="1">
    <source>
        <dbReference type="EnsemblMetazoa" id="GPPI035312-PA"/>
    </source>
</evidence>
<dbReference type="EMBL" id="JXJN01017203">
    <property type="status" value="NOT_ANNOTATED_CDS"/>
    <property type="molecule type" value="Genomic_DNA"/>
</dbReference>
<dbReference type="EnsemblMetazoa" id="GPPI035312-RA">
    <property type="protein sequence ID" value="GPPI035312-PA"/>
    <property type="gene ID" value="GPPI035312"/>
</dbReference>
<organism evidence="1 2">
    <name type="scientific">Glossina palpalis gambiensis</name>
    <dbReference type="NCBI Taxonomy" id="67801"/>
    <lineage>
        <taxon>Eukaryota</taxon>
        <taxon>Metazoa</taxon>
        <taxon>Ecdysozoa</taxon>
        <taxon>Arthropoda</taxon>
        <taxon>Hexapoda</taxon>
        <taxon>Insecta</taxon>
        <taxon>Pterygota</taxon>
        <taxon>Neoptera</taxon>
        <taxon>Endopterygota</taxon>
        <taxon>Diptera</taxon>
        <taxon>Brachycera</taxon>
        <taxon>Muscomorpha</taxon>
        <taxon>Hippoboscoidea</taxon>
        <taxon>Glossinidae</taxon>
        <taxon>Glossina</taxon>
    </lineage>
</organism>
<accession>A0A1B0BN62</accession>